<reference evidence="3" key="1">
    <citation type="submission" date="2006-10" db="EMBL/GenBank/DDBJ databases">
        <title>Complete sequence of Solibacter usitatus Ellin6076.</title>
        <authorList>
            <consortium name="US DOE Joint Genome Institute"/>
            <person name="Copeland A."/>
            <person name="Lucas S."/>
            <person name="Lapidus A."/>
            <person name="Barry K."/>
            <person name="Detter J.C."/>
            <person name="Glavina del Rio T."/>
            <person name="Hammon N."/>
            <person name="Israni S."/>
            <person name="Dalin E."/>
            <person name="Tice H."/>
            <person name="Pitluck S."/>
            <person name="Thompson L.S."/>
            <person name="Brettin T."/>
            <person name="Bruce D."/>
            <person name="Han C."/>
            <person name="Tapia R."/>
            <person name="Gilna P."/>
            <person name="Schmutz J."/>
            <person name="Larimer F."/>
            <person name="Land M."/>
            <person name="Hauser L."/>
            <person name="Kyrpides N."/>
            <person name="Mikhailova N."/>
            <person name="Janssen P.H."/>
            <person name="Kuske C.R."/>
            <person name="Richardson P."/>
        </authorList>
    </citation>
    <scope>NUCLEOTIDE SEQUENCE</scope>
    <source>
        <strain evidence="3">Ellin6076</strain>
    </source>
</reference>
<dbReference type="InParanoid" id="Q024V9"/>
<gene>
    <name evidence="3" type="ordered locus">Acid_2478</name>
</gene>
<evidence type="ECO:0000256" key="1">
    <source>
        <dbReference type="ARBA" id="ARBA00007198"/>
    </source>
</evidence>
<dbReference type="KEGG" id="sus:Acid_2478"/>
<dbReference type="Gene3D" id="3.40.30.10">
    <property type="entry name" value="Glutaredoxin"/>
    <property type="match status" value="1"/>
</dbReference>
<dbReference type="FunCoup" id="Q024V9">
    <property type="interactions" value="228"/>
</dbReference>
<organism evidence="3">
    <name type="scientific">Solibacter usitatus (strain Ellin6076)</name>
    <dbReference type="NCBI Taxonomy" id="234267"/>
    <lineage>
        <taxon>Bacteria</taxon>
        <taxon>Pseudomonadati</taxon>
        <taxon>Acidobacteriota</taxon>
        <taxon>Terriglobia</taxon>
        <taxon>Bryobacterales</taxon>
        <taxon>Solibacteraceae</taxon>
        <taxon>Candidatus Solibacter</taxon>
    </lineage>
</organism>
<comment type="similarity">
    <text evidence="1 2">Belongs to the ArsC family.</text>
</comment>
<dbReference type="EMBL" id="CP000473">
    <property type="protein sequence ID" value="ABJ83467.1"/>
    <property type="molecule type" value="Genomic_DNA"/>
</dbReference>
<evidence type="ECO:0000313" key="3">
    <source>
        <dbReference type="EMBL" id="ABJ83467.1"/>
    </source>
</evidence>
<dbReference type="InterPro" id="IPR036249">
    <property type="entry name" value="Thioredoxin-like_sf"/>
</dbReference>
<sequence length="88" mass="9993">MLREKGVQFEEIDLNKGLVVAELEKLIGARDYLEFLNTRNELYRERNMKEHPPSRAEALKLMSENPNLIKRPILVDGKTITLGSAVGA</sequence>
<name>Q024V9_SOLUE</name>
<dbReference type="PANTHER" id="PTHR30041">
    <property type="entry name" value="ARSENATE REDUCTASE"/>
    <property type="match status" value="1"/>
</dbReference>
<dbReference type="HOGENOM" id="CLU_2467374_0_0_0"/>
<dbReference type="PROSITE" id="PS51353">
    <property type="entry name" value="ARSC"/>
    <property type="match status" value="1"/>
</dbReference>
<proteinExistence type="inferred from homology"/>
<accession>Q024V9</accession>
<protein>
    <submittedName>
        <fullName evidence="3">Arsenate reductase related protein</fullName>
    </submittedName>
</protein>
<dbReference type="Pfam" id="PF03960">
    <property type="entry name" value="ArsC"/>
    <property type="match status" value="1"/>
</dbReference>
<dbReference type="eggNOG" id="COG1393">
    <property type="taxonomic scope" value="Bacteria"/>
</dbReference>
<dbReference type="SUPFAM" id="SSF52833">
    <property type="entry name" value="Thioredoxin-like"/>
    <property type="match status" value="1"/>
</dbReference>
<dbReference type="STRING" id="234267.Acid_2478"/>
<dbReference type="OrthoDB" id="9794155at2"/>
<dbReference type="InterPro" id="IPR006660">
    <property type="entry name" value="Arsenate_reductase-like"/>
</dbReference>
<evidence type="ECO:0000256" key="2">
    <source>
        <dbReference type="PROSITE-ProRule" id="PRU01282"/>
    </source>
</evidence>
<dbReference type="PANTHER" id="PTHR30041:SF8">
    <property type="entry name" value="PROTEIN YFFB"/>
    <property type="match status" value="1"/>
</dbReference>
<dbReference type="AlphaFoldDB" id="Q024V9"/>